<dbReference type="InterPro" id="IPR013783">
    <property type="entry name" value="Ig-like_fold"/>
</dbReference>
<keyword evidence="4" id="KW-0812">Transmembrane</keyword>
<gene>
    <name evidence="5" type="ORF">C0Q70_21633</name>
</gene>
<dbReference type="InterPro" id="IPR015621">
    <property type="entry name" value="IL-1_rcpt_fam"/>
</dbReference>
<accession>A0A2T7ND31</accession>
<keyword evidence="2" id="KW-0325">Glycoprotein</keyword>
<keyword evidence="6" id="KW-1185">Reference proteome</keyword>
<keyword evidence="3" id="KW-0393">Immunoglobulin domain</keyword>
<comment type="caution">
    <text evidence="5">The sequence shown here is derived from an EMBL/GenBank/DDBJ whole genome shotgun (WGS) entry which is preliminary data.</text>
</comment>
<dbReference type="Proteomes" id="UP000245119">
    <property type="component" value="Linkage Group LG14"/>
</dbReference>
<keyword evidence="4" id="KW-0472">Membrane</keyword>
<dbReference type="EMBL" id="PZQS01000014">
    <property type="protein sequence ID" value="PVD19074.1"/>
    <property type="molecule type" value="Genomic_DNA"/>
</dbReference>
<evidence type="ECO:0000256" key="3">
    <source>
        <dbReference type="ARBA" id="ARBA00023319"/>
    </source>
</evidence>
<feature type="transmembrane region" description="Helical" evidence="4">
    <location>
        <begin position="293"/>
        <end position="315"/>
    </location>
</feature>
<dbReference type="Gene3D" id="2.60.40.10">
    <property type="entry name" value="Immunoglobulins"/>
    <property type="match status" value="2"/>
</dbReference>
<dbReference type="AlphaFoldDB" id="A0A2T7ND31"/>
<dbReference type="STRING" id="400727.A0A2T7ND31"/>
<evidence type="ECO:0000313" key="5">
    <source>
        <dbReference type="EMBL" id="PVD19074.1"/>
    </source>
</evidence>
<organism evidence="5 6">
    <name type="scientific">Pomacea canaliculata</name>
    <name type="common">Golden apple snail</name>
    <dbReference type="NCBI Taxonomy" id="400727"/>
    <lineage>
        <taxon>Eukaryota</taxon>
        <taxon>Metazoa</taxon>
        <taxon>Spiralia</taxon>
        <taxon>Lophotrochozoa</taxon>
        <taxon>Mollusca</taxon>
        <taxon>Gastropoda</taxon>
        <taxon>Caenogastropoda</taxon>
        <taxon>Architaenioglossa</taxon>
        <taxon>Ampullarioidea</taxon>
        <taxon>Ampullariidae</taxon>
        <taxon>Pomacea</taxon>
    </lineage>
</organism>
<keyword evidence="4" id="KW-1133">Transmembrane helix</keyword>
<name>A0A2T7ND31_POMCA</name>
<evidence type="ECO:0008006" key="7">
    <source>
        <dbReference type="Google" id="ProtNLM"/>
    </source>
</evidence>
<keyword evidence="1" id="KW-1015">Disulfide bond</keyword>
<dbReference type="PANTHER" id="PTHR11890">
    <property type="entry name" value="INTERLEUKIN-1 RECEPTOR FAMILY MEMBER"/>
    <property type="match status" value="1"/>
</dbReference>
<evidence type="ECO:0000256" key="2">
    <source>
        <dbReference type="ARBA" id="ARBA00023180"/>
    </source>
</evidence>
<evidence type="ECO:0000256" key="4">
    <source>
        <dbReference type="SAM" id="Phobius"/>
    </source>
</evidence>
<evidence type="ECO:0000313" key="6">
    <source>
        <dbReference type="Proteomes" id="UP000245119"/>
    </source>
</evidence>
<proteinExistence type="predicted"/>
<dbReference type="PANTHER" id="PTHR11890:SF44">
    <property type="entry name" value="X-LINKED INTERLEUKIN-1 RECEPTOR ACCESSORY PROTEIN-LIKE 2"/>
    <property type="match status" value="1"/>
</dbReference>
<sequence length="501" mass="57075">MESQEEQSLIVGSRHSQTPWLDVSPEGLNKTMFRNLIVPVEKTFFPDLSFNIYIMSSAMSEIFREMEVWGLLLLLFVASSSVAEYQCWICDSGQSIDPSNNKTWLIIHADGTAPPRITGKICDGGQTLRFDAVDIIADRGTYSCNASNSRRNISRTFNVIVSSCEKVFKPKIIRQPEPVIQVKIGSSFQQSCEGNFGCRGAVSANSQVWWSYEETDGQIHKLLNGTVDRYSVEEVISEDESMMSAIIKIENVTKGDTTRIFFCTLTKNNDSTGFKISLMIQDSPTVIEKYETLIAGLCTVTGIFAISVIVCYRFCRHYLIYKWKIITRSLPQRGDKEFDVMVVDPSEETEISSRIREELRRRNYSVYQVHPSERGIIQIDDVHKCSTAIFVLETEAEESDFLVRYFAVCREERIKPIFILTGEFTDLQQVFGKDYRTVYEQFPQLYKVLHWPGHHSKFCYVKNFWAAILSELPPSMVNSKTSGASDHSIQHLLALGNDNDL</sequence>
<reference evidence="5 6" key="1">
    <citation type="submission" date="2018-04" db="EMBL/GenBank/DDBJ databases">
        <title>The genome of golden apple snail Pomacea canaliculata provides insight into stress tolerance and invasive adaptation.</title>
        <authorList>
            <person name="Liu C."/>
            <person name="Liu B."/>
            <person name="Ren Y."/>
            <person name="Zhang Y."/>
            <person name="Wang H."/>
            <person name="Li S."/>
            <person name="Jiang F."/>
            <person name="Yin L."/>
            <person name="Zhang G."/>
            <person name="Qian W."/>
            <person name="Fan W."/>
        </authorList>
    </citation>
    <scope>NUCLEOTIDE SEQUENCE [LARGE SCALE GENOMIC DNA]</scope>
    <source>
        <strain evidence="5">SZHN2017</strain>
        <tissue evidence="5">Muscle</tissue>
    </source>
</reference>
<evidence type="ECO:0000256" key="1">
    <source>
        <dbReference type="ARBA" id="ARBA00023157"/>
    </source>
</evidence>
<protein>
    <recommendedName>
        <fullName evidence="7">Ig-like domain-containing protein</fullName>
    </recommendedName>
</protein>